<accession>A0A0C9WS87</accession>
<dbReference type="AlphaFoldDB" id="A0A0C9WS87"/>
<dbReference type="PROSITE" id="PS51186">
    <property type="entry name" value="GNAT"/>
    <property type="match status" value="1"/>
</dbReference>
<keyword evidence="3" id="KW-1185">Reference proteome</keyword>
<evidence type="ECO:0000313" key="2">
    <source>
        <dbReference type="EMBL" id="KIK01630.1"/>
    </source>
</evidence>
<gene>
    <name evidence="2" type="ORF">K443DRAFT_660590</name>
</gene>
<feature type="domain" description="N-acetyltransferase" evidence="1">
    <location>
        <begin position="66"/>
        <end position="227"/>
    </location>
</feature>
<dbReference type="Gene3D" id="3.40.630.30">
    <property type="match status" value="1"/>
</dbReference>
<organism evidence="2 3">
    <name type="scientific">Laccaria amethystina LaAM-08-1</name>
    <dbReference type="NCBI Taxonomy" id="1095629"/>
    <lineage>
        <taxon>Eukaryota</taxon>
        <taxon>Fungi</taxon>
        <taxon>Dikarya</taxon>
        <taxon>Basidiomycota</taxon>
        <taxon>Agaricomycotina</taxon>
        <taxon>Agaricomycetes</taxon>
        <taxon>Agaricomycetidae</taxon>
        <taxon>Agaricales</taxon>
        <taxon>Agaricineae</taxon>
        <taxon>Hydnangiaceae</taxon>
        <taxon>Laccaria</taxon>
    </lineage>
</organism>
<dbReference type="InterPro" id="IPR016181">
    <property type="entry name" value="Acyl_CoA_acyltransferase"/>
</dbReference>
<dbReference type="EMBL" id="KN838603">
    <property type="protein sequence ID" value="KIK01630.1"/>
    <property type="molecule type" value="Genomic_DNA"/>
</dbReference>
<dbReference type="OrthoDB" id="508139at2759"/>
<dbReference type="SUPFAM" id="SSF55729">
    <property type="entry name" value="Acyl-CoA N-acyltransferases (Nat)"/>
    <property type="match status" value="1"/>
</dbReference>
<dbReference type="CDD" id="cd04301">
    <property type="entry name" value="NAT_SF"/>
    <property type="match status" value="1"/>
</dbReference>
<dbReference type="Proteomes" id="UP000054477">
    <property type="component" value="Unassembled WGS sequence"/>
</dbReference>
<feature type="non-terminal residue" evidence="2">
    <location>
        <position position="1"/>
    </location>
</feature>
<evidence type="ECO:0000259" key="1">
    <source>
        <dbReference type="PROSITE" id="PS51186"/>
    </source>
</evidence>
<reference evidence="2 3" key="1">
    <citation type="submission" date="2014-04" db="EMBL/GenBank/DDBJ databases">
        <authorList>
            <consortium name="DOE Joint Genome Institute"/>
            <person name="Kuo A."/>
            <person name="Kohler A."/>
            <person name="Nagy L.G."/>
            <person name="Floudas D."/>
            <person name="Copeland A."/>
            <person name="Barry K.W."/>
            <person name="Cichocki N."/>
            <person name="Veneault-Fourrey C."/>
            <person name="LaButti K."/>
            <person name="Lindquist E.A."/>
            <person name="Lipzen A."/>
            <person name="Lundell T."/>
            <person name="Morin E."/>
            <person name="Murat C."/>
            <person name="Sun H."/>
            <person name="Tunlid A."/>
            <person name="Henrissat B."/>
            <person name="Grigoriev I.V."/>
            <person name="Hibbett D.S."/>
            <person name="Martin F."/>
            <person name="Nordberg H.P."/>
            <person name="Cantor M.N."/>
            <person name="Hua S.X."/>
        </authorList>
    </citation>
    <scope>NUCLEOTIDE SEQUENCE [LARGE SCALE GENOMIC DNA]</scope>
    <source>
        <strain evidence="2 3">LaAM-08-1</strain>
    </source>
</reference>
<sequence>ASAPDFRVVGDGPDGYSNDDPEPWLKIYYIEIVTKDKGKKIGRFGLKSVYAPAHTIVEHKNLPYCLIISEQGGSDLEEFGRTLFNRANRGRLREKFLSGPTMGTGVFGEELNNGSFALISNDDQYSRDDFLIKPEFRRQGIGSWALQELKRHGILFNIDFLFVEPVGTDITYQQRKDVMLIKSKHEQVMGLFHKAGFRRVGTSSYLGYSLKDDNHPSRKLAMEDDCEQLYQPPFGPLFG</sequence>
<dbReference type="InterPro" id="IPR000182">
    <property type="entry name" value="GNAT_dom"/>
</dbReference>
<protein>
    <recommendedName>
        <fullName evidence="1">N-acetyltransferase domain-containing protein</fullName>
    </recommendedName>
</protein>
<name>A0A0C9WS87_9AGAR</name>
<dbReference type="GO" id="GO:0016747">
    <property type="term" value="F:acyltransferase activity, transferring groups other than amino-acyl groups"/>
    <property type="evidence" value="ECO:0007669"/>
    <property type="project" value="InterPro"/>
</dbReference>
<evidence type="ECO:0000313" key="3">
    <source>
        <dbReference type="Proteomes" id="UP000054477"/>
    </source>
</evidence>
<reference evidence="3" key="2">
    <citation type="submission" date="2015-01" db="EMBL/GenBank/DDBJ databases">
        <title>Evolutionary Origins and Diversification of the Mycorrhizal Mutualists.</title>
        <authorList>
            <consortium name="DOE Joint Genome Institute"/>
            <consortium name="Mycorrhizal Genomics Consortium"/>
            <person name="Kohler A."/>
            <person name="Kuo A."/>
            <person name="Nagy L.G."/>
            <person name="Floudas D."/>
            <person name="Copeland A."/>
            <person name="Barry K.W."/>
            <person name="Cichocki N."/>
            <person name="Veneault-Fourrey C."/>
            <person name="LaButti K."/>
            <person name="Lindquist E.A."/>
            <person name="Lipzen A."/>
            <person name="Lundell T."/>
            <person name="Morin E."/>
            <person name="Murat C."/>
            <person name="Riley R."/>
            <person name="Ohm R."/>
            <person name="Sun H."/>
            <person name="Tunlid A."/>
            <person name="Henrissat B."/>
            <person name="Grigoriev I.V."/>
            <person name="Hibbett D.S."/>
            <person name="Martin F."/>
        </authorList>
    </citation>
    <scope>NUCLEOTIDE SEQUENCE [LARGE SCALE GENOMIC DNA]</scope>
    <source>
        <strain evidence="3">LaAM-08-1</strain>
    </source>
</reference>
<proteinExistence type="predicted"/>
<dbReference type="HOGENOM" id="CLU_1034641_0_0_1"/>